<dbReference type="Proteomes" id="UP000323386">
    <property type="component" value="Unassembled WGS sequence"/>
</dbReference>
<reference evidence="2 3" key="1">
    <citation type="submission" date="2018-03" db="EMBL/GenBank/DDBJ databases">
        <authorList>
            <person name="Guldener U."/>
        </authorList>
    </citation>
    <scope>NUCLEOTIDE SEQUENCE [LARGE SCALE GENOMIC DNA]</scope>
    <source>
        <strain evidence="2 3">DAOM196992</strain>
    </source>
</reference>
<evidence type="ECO:0000256" key="1">
    <source>
        <dbReference type="SAM" id="MobiDB-lite"/>
    </source>
</evidence>
<proteinExistence type="predicted"/>
<evidence type="ECO:0000313" key="2">
    <source>
        <dbReference type="EMBL" id="SPO42061.1"/>
    </source>
</evidence>
<gene>
    <name evidence="2" type="ORF">PSFLO_07544</name>
</gene>
<name>A0A5C3FF02_9BASI</name>
<feature type="compositionally biased region" description="Polar residues" evidence="1">
    <location>
        <begin position="12"/>
        <end position="25"/>
    </location>
</feature>
<organism evidence="2 3">
    <name type="scientific">Pseudozyma flocculosa</name>
    <dbReference type="NCBI Taxonomy" id="84751"/>
    <lineage>
        <taxon>Eukaryota</taxon>
        <taxon>Fungi</taxon>
        <taxon>Dikarya</taxon>
        <taxon>Basidiomycota</taxon>
        <taxon>Ustilaginomycotina</taxon>
        <taxon>Ustilaginomycetes</taxon>
        <taxon>Ustilaginales</taxon>
        <taxon>Ustilaginaceae</taxon>
        <taxon>Pseudozyma</taxon>
    </lineage>
</organism>
<keyword evidence="3" id="KW-1185">Reference proteome</keyword>
<dbReference type="EMBL" id="OOIP01000036">
    <property type="protein sequence ID" value="SPO42061.1"/>
    <property type="molecule type" value="Genomic_DNA"/>
</dbReference>
<evidence type="ECO:0000313" key="3">
    <source>
        <dbReference type="Proteomes" id="UP000323386"/>
    </source>
</evidence>
<dbReference type="AlphaFoldDB" id="A0A5C3FF02"/>
<sequence>MGTIKGGPPTQQPTAAHVSQGQERSATGRGQRRLTWPKGLLGLAWARACSTSAAIDVERASERATAAVPSTTPPCLRHVPARTPMPLAVVTAITTTTTTITTTTVTHHTSHITVAVAHTHTDDDPPHT</sequence>
<accession>A0A5C3FF02</accession>
<feature type="region of interest" description="Disordered" evidence="1">
    <location>
        <begin position="1"/>
        <end position="33"/>
    </location>
</feature>
<protein>
    <submittedName>
        <fullName evidence="2">Uncharacterized protein</fullName>
    </submittedName>
</protein>